<dbReference type="Pfam" id="PF02872">
    <property type="entry name" value="5_nucleotid_C"/>
    <property type="match status" value="1"/>
</dbReference>
<dbReference type="GO" id="GO:0046872">
    <property type="term" value="F:metal ion binding"/>
    <property type="evidence" value="ECO:0007669"/>
    <property type="project" value="UniProtKB-KW"/>
</dbReference>
<dbReference type="Pfam" id="PF00149">
    <property type="entry name" value="Metallophos"/>
    <property type="match status" value="1"/>
</dbReference>
<evidence type="ECO:0000256" key="4">
    <source>
        <dbReference type="ARBA" id="ARBA00022741"/>
    </source>
</evidence>
<evidence type="ECO:0000313" key="10">
    <source>
        <dbReference type="Proteomes" id="UP000184066"/>
    </source>
</evidence>
<dbReference type="GO" id="GO:0016788">
    <property type="term" value="F:hydrolase activity, acting on ester bonds"/>
    <property type="evidence" value="ECO:0007669"/>
    <property type="project" value="InterPro"/>
</dbReference>
<dbReference type="InterPro" id="IPR006146">
    <property type="entry name" value="5'-Nucleotdase_CS"/>
</dbReference>
<feature type="domain" description="5'-Nucleotidase C-terminal" evidence="8">
    <location>
        <begin position="343"/>
        <end position="496"/>
    </location>
</feature>
<name>A0A1M7TSJ9_9RHOB</name>
<dbReference type="CDD" id="cd07409">
    <property type="entry name" value="MPP_CD73_N"/>
    <property type="match status" value="1"/>
</dbReference>
<dbReference type="RefSeq" id="WP_072748038.1">
    <property type="nucleotide sequence ID" value="NZ_FOHL01000009.1"/>
</dbReference>
<evidence type="ECO:0000313" key="9">
    <source>
        <dbReference type="EMBL" id="SHN73734.1"/>
    </source>
</evidence>
<dbReference type="InterPro" id="IPR036907">
    <property type="entry name" value="5'-Nucleotdase_C_sf"/>
</dbReference>
<accession>A0A1M7TSJ9</accession>
<evidence type="ECO:0000259" key="7">
    <source>
        <dbReference type="Pfam" id="PF00149"/>
    </source>
</evidence>
<keyword evidence="2" id="KW-0479">Metal-binding</keyword>
<dbReference type="SUPFAM" id="SSF56300">
    <property type="entry name" value="Metallo-dependent phosphatases"/>
    <property type="match status" value="1"/>
</dbReference>
<reference evidence="9 10" key="1">
    <citation type="submission" date="2016-12" db="EMBL/GenBank/DDBJ databases">
        <authorList>
            <person name="Song W.-J."/>
            <person name="Kurnit D.M."/>
        </authorList>
    </citation>
    <scope>NUCLEOTIDE SEQUENCE [LARGE SCALE GENOMIC DNA]</scope>
    <source>
        <strain evidence="9 10">CGMCC 1.10808</strain>
    </source>
</reference>
<dbReference type="SUPFAM" id="SSF55816">
    <property type="entry name" value="5'-nucleotidase (syn. UDP-sugar hydrolase), C-terminal domain"/>
    <property type="match status" value="1"/>
</dbReference>
<proteinExistence type="inferred from homology"/>
<dbReference type="FunFam" id="3.60.21.10:FF:000020">
    <property type="entry name" value="NT5E isoform 4"/>
    <property type="match status" value="1"/>
</dbReference>
<keyword evidence="3 6" id="KW-0732">Signal</keyword>
<dbReference type="AlphaFoldDB" id="A0A1M7TSJ9"/>
<dbReference type="PRINTS" id="PR01607">
    <property type="entry name" value="APYRASEFAMLY"/>
</dbReference>
<evidence type="ECO:0000256" key="5">
    <source>
        <dbReference type="ARBA" id="ARBA00022801"/>
    </source>
</evidence>
<feature type="chain" id="PRO_5009735621" evidence="6">
    <location>
        <begin position="22"/>
        <end position="533"/>
    </location>
</feature>
<dbReference type="Gene3D" id="3.90.780.10">
    <property type="entry name" value="5'-Nucleotidase, C-terminal domain"/>
    <property type="match status" value="1"/>
</dbReference>
<dbReference type="Gene3D" id="3.60.21.10">
    <property type="match status" value="1"/>
</dbReference>
<dbReference type="Proteomes" id="UP000184066">
    <property type="component" value="Unassembled WGS sequence"/>
</dbReference>
<protein>
    <submittedName>
        <fullName evidence="9">5'-nucleotidase</fullName>
    </submittedName>
</protein>
<sequence>MRRHLALAAAAALTAAAPAQADFELGIIHINDLHSRMEPISKYDGPCKAEDDAAGKCFGGIARVAAKIAELRARHAAEGRPALVLDAGDQFQGSLFYTTYKGAAAAEFMNLIGFDAMAVGNHEFDDGPEGLAGFLDKVRFPVISGNLDVSANNRLAGRVAPYVILDAGGRKVGVVSALATDTAETSSPGPTVKFADEAESLRAAVAELEGQGVNVIIALTHVGLPADIRLAQGVPGIDAVVGGHSHTWLSASDRKAAGPYPVWVSGPGDALVPVVQAYAYSKFVGDLTLRFDDEGALLDAWGDTVLLDASVTPDAAVAARVKELAGPIEEVKRKVVSEAAAPIDGSRESCRSGECEMGNLVADAMLERTRGQGVTIAIQNGGGLRASIDQGEITMGEVLTVLPFQNTLATFRLKGADVIAALENGVSQVEELAGRFPQVAGLRFVWLPDKPAGSRIEEVLVRKGDGWAPIDAEAEYMVVSNNYMRAGGDGYKVFAEKAMDAYDYGPGLEVAVADYLAARAPYKPYLDGRISRR</sequence>
<feature type="signal peptide" evidence="6">
    <location>
        <begin position="1"/>
        <end position="21"/>
    </location>
</feature>
<dbReference type="GO" id="GO:0009166">
    <property type="term" value="P:nucleotide catabolic process"/>
    <property type="evidence" value="ECO:0007669"/>
    <property type="project" value="InterPro"/>
</dbReference>
<dbReference type="OrthoDB" id="9803927at2"/>
<evidence type="ECO:0000256" key="2">
    <source>
        <dbReference type="ARBA" id="ARBA00022723"/>
    </source>
</evidence>
<dbReference type="GO" id="GO:0000166">
    <property type="term" value="F:nucleotide binding"/>
    <property type="evidence" value="ECO:0007669"/>
    <property type="project" value="UniProtKB-KW"/>
</dbReference>
<evidence type="ECO:0000259" key="8">
    <source>
        <dbReference type="Pfam" id="PF02872"/>
    </source>
</evidence>
<feature type="domain" description="Calcineurin-like phosphoesterase" evidence="7">
    <location>
        <begin position="27"/>
        <end position="247"/>
    </location>
</feature>
<dbReference type="PROSITE" id="PS00785">
    <property type="entry name" value="5_NUCLEOTIDASE_1"/>
    <property type="match status" value="1"/>
</dbReference>
<dbReference type="InterPro" id="IPR029052">
    <property type="entry name" value="Metallo-depent_PP-like"/>
</dbReference>
<keyword evidence="5 6" id="KW-0378">Hydrolase</keyword>
<keyword evidence="4 6" id="KW-0547">Nucleotide-binding</keyword>
<dbReference type="PROSITE" id="PS00786">
    <property type="entry name" value="5_NUCLEOTIDASE_2"/>
    <property type="match status" value="1"/>
</dbReference>
<organism evidence="9 10">
    <name type="scientific">Oceanicella actignis</name>
    <dbReference type="NCBI Taxonomy" id="1189325"/>
    <lineage>
        <taxon>Bacteria</taxon>
        <taxon>Pseudomonadati</taxon>
        <taxon>Pseudomonadota</taxon>
        <taxon>Alphaproteobacteria</taxon>
        <taxon>Rhodobacterales</taxon>
        <taxon>Paracoccaceae</taxon>
        <taxon>Oceanicella</taxon>
    </lineage>
</organism>
<evidence type="ECO:0000256" key="3">
    <source>
        <dbReference type="ARBA" id="ARBA00022729"/>
    </source>
</evidence>
<evidence type="ECO:0000256" key="1">
    <source>
        <dbReference type="ARBA" id="ARBA00006654"/>
    </source>
</evidence>
<dbReference type="InterPro" id="IPR006179">
    <property type="entry name" value="5_nucleotidase/apyrase"/>
</dbReference>
<dbReference type="STRING" id="1189325.SAMN04488119_10930"/>
<evidence type="ECO:0000256" key="6">
    <source>
        <dbReference type="RuleBase" id="RU362119"/>
    </source>
</evidence>
<comment type="similarity">
    <text evidence="1 6">Belongs to the 5'-nucleotidase family.</text>
</comment>
<dbReference type="InterPro" id="IPR004843">
    <property type="entry name" value="Calcineurin-like_PHP"/>
</dbReference>
<dbReference type="PANTHER" id="PTHR11575:SF24">
    <property type="entry name" value="5'-NUCLEOTIDASE"/>
    <property type="match status" value="1"/>
</dbReference>
<dbReference type="EMBL" id="FRDL01000009">
    <property type="protein sequence ID" value="SHN73734.1"/>
    <property type="molecule type" value="Genomic_DNA"/>
</dbReference>
<dbReference type="InterPro" id="IPR008334">
    <property type="entry name" value="5'-Nucleotdase_C"/>
</dbReference>
<gene>
    <name evidence="9" type="ORF">SAMN05216200_10992</name>
</gene>
<dbReference type="PANTHER" id="PTHR11575">
    <property type="entry name" value="5'-NUCLEOTIDASE-RELATED"/>
    <property type="match status" value="1"/>
</dbReference>
<keyword evidence="10" id="KW-1185">Reference proteome</keyword>